<dbReference type="Gene3D" id="1.25.40.90">
    <property type="match status" value="1"/>
</dbReference>
<name>A0A2P2KFE4_RHIMU</name>
<sequence>MASELVNSATSDKLTEVDWAKNIEVCELVACDQRYYFLHDLNMGGILINNR</sequence>
<dbReference type="InterPro" id="IPR008942">
    <property type="entry name" value="ENTH_VHS"/>
</dbReference>
<accession>A0A2P2KFE4</accession>
<proteinExistence type="predicted"/>
<dbReference type="EMBL" id="GGEC01023975">
    <property type="protein sequence ID" value="MBX04459.1"/>
    <property type="molecule type" value="Transcribed_RNA"/>
</dbReference>
<evidence type="ECO:0000313" key="1">
    <source>
        <dbReference type="EMBL" id="MBX04459.1"/>
    </source>
</evidence>
<organism evidence="1">
    <name type="scientific">Rhizophora mucronata</name>
    <name type="common">Asiatic mangrove</name>
    <dbReference type="NCBI Taxonomy" id="61149"/>
    <lineage>
        <taxon>Eukaryota</taxon>
        <taxon>Viridiplantae</taxon>
        <taxon>Streptophyta</taxon>
        <taxon>Embryophyta</taxon>
        <taxon>Tracheophyta</taxon>
        <taxon>Spermatophyta</taxon>
        <taxon>Magnoliopsida</taxon>
        <taxon>eudicotyledons</taxon>
        <taxon>Gunneridae</taxon>
        <taxon>Pentapetalae</taxon>
        <taxon>rosids</taxon>
        <taxon>fabids</taxon>
        <taxon>Malpighiales</taxon>
        <taxon>Rhizophoraceae</taxon>
        <taxon>Rhizophora</taxon>
    </lineage>
</organism>
<dbReference type="AlphaFoldDB" id="A0A2P2KFE4"/>
<reference evidence="1" key="1">
    <citation type="submission" date="2018-02" db="EMBL/GenBank/DDBJ databases">
        <title>Rhizophora mucronata_Transcriptome.</title>
        <authorList>
            <person name="Meera S.P."/>
            <person name="Sreeshan A."/>
            <person name="Augustine A."/>
        </authorList>
    </citation>
    <scope>NUCLEOTIDE SEQUENCE</scope>
    <source>
        <tissue evidence="1">Leaf</tissue>
    </source>
</reference>
<protein>
    <submittedName>
        <fullName evidence="1">Uncharacterized protein</fullName>
    </submittedName>
</protein>
<dbReference type="SUPFAM" id="SSF48464">
    <property type="entry name" value="ENTH/VHS domain"/>
    <property type="match status" value="1"/>
</dbReference>